<dbReference type="InterPro" id="IPR013087">
    <property type="entry name" value="Znf_C2H2_type"/>
</dbReference>
<accession>A0A8H7AD96</accession>
<evidence type="ECO:0000313" key="11">
    <source>
        <dbReference type="Proteomes" id="UP000606974"/>
    </source>
</evidence>
<dbReference type="GO" id="GO:0005634">
    <property type="term" value="C:nucleus"/>
    <property type="evidence" value="ECO:0007669"/>
    <property type="project" value="UniProtKB-SubCell"/>
</dbReference>
<dbReference type="InterPro" id="IPR036236">
    <property type="entry name" value="Znf_C2H2_sf"/>
</dbReference>
<feature type="compositionally biased region" description="Low complexity" evidence="8">
    <location>
        <begin position="961"/>
        <end position="972"/>
    </location>
</feature>
<keyword evidence="5" id="KW-0862">Zinc</keyword>
<name>A0A8H7AD96_9EURO</name>
<dbReference type="GO" id="GO:0000981">
    <property type="term" value="F:DNA-binding transcription factor activity, RNA polymerase II-specific"/>
    <property type="evidence" value="ECO:0007669"/>
    <property type="project" value="InterPro"/>
</dbReference>
<dbReference type="InterPro" id="IPR051059">
    <property type="entry name" value="VerF-like"/>
</dbReference>
<dbReference type="PROSITE" id="PS50157">
    <property type="entry name" value="ZINC_FINGER_C2H2_2"/>
    <property type="match status" value="2"/>
</dbReference>
<dbReference type="SMART" id="SM00355">
    <property type="entry name" value="ZnF_C2H2"/>
    <property type="match status" value="2"/>
</dbReference>
<proteinExistence type="predicted"/>
<keyword evidence="4 7" id="KW-0863">Zinc-finger</keyword>
<sequence length="1177" mass="128129">MPDDEAGSHDTLAMTSPDGPKAVSSSSLNGVNVCRTPSKSSASGRNGTAGPAFPPPKTDKPRPHVCTTCSRSFARLEHLKRHERSHTKEKPFECPECSRCFARRDLLLRHQQKLHSTTTPSSRPRTGRRESNAGAGRVRKNSVVNSVSGGVRPRANTLSHIDANTLDLLATSNSTGRSTNAGHAHRGSDAGVMGVPEFEYRDLPNTTHSSLHTLPRLNTNALPTEHAGGLRTAPAYGGFPNELSMNTFVFGPGNTINPNQLHMGGMQGCNMDDTSLQYPCGGPSNSRMLQGGEHFDWMAQGIENQRFFPQTNESALEESSPSVMDTNSPDGISDSMLECGTSIFSSLAVSAPQIWNAPLVPQGQMMTSPGNLDYPASTFNDMLPAPQGTISPKSLLAQGGSLLEMNIPSPPPLNTMEQPSMLPGFVAPGFQVPDGTRTGGASTASASSFDSGLLQSSITTVSTDLINEHTRSSVLASLLQYSGFGQQPYSQPTPNSPMSPNPANGFKTLSLNDFPSTSDLQRYLAAYVQYFHPHLPFLHIPSLNFESSEYSIPSRMVNRESHFDHNSISGGGGCLMLAITAIGALYEHEMTPSKKLFEAAKHMIGGFLEERRRANLNRNSFEPRHQGEAETTPLWLVQAMLLNVIYGYNCGDKISAEIAGNHCATLVSLVRGAELSRPYPGYMVMTNGSLNPDFQMNEPQSNGWSFVTNDIDDIDWLEWKIVEERKRTLYAVFILSSLLVTAYNHPPALTNSEIRVSLPCKESLWTAENAVSWRSVSATAGADDPPIMFNAALGHLLTASQRQHHQPGSSDSLFGLGIRMQPLPQSGLKPSTFGCLILINALHNYIWETRQRHLGRQWTNHDTEQMHAHIEPALRAWQEAWAGNPTHSMERPNPFGAGPLSADCIPLLDLAYVRLFVNFGRSKEAFWQRDFDTMADGLALDTDLIHDVTQSPSSSYDESHTTTSTNTSGSRRSSFIGVLSTESGQAKVSGHDGSLSMLGPNTTQQPESLALRERHLRKAALYAADSLAMSAKLGISFAEHTSRALPLQSAMCAFDCAQVLAEWINTVQDRVGRYIGIIGSTEVDNFQAANLILLEDEDRDLLEQISHLFHSAESKSMPGCGSNSPDYIGYGTRILLNTAHMLERATVWPVTSLMARSLETQAARTRDRVLASIAIST</sequence>
<evidence type="ECO:0000256" key="7">
    <source>
        <dbReference type="PROSITE-ProRule" id="PRU00042"/>
    </source>
</evidence>
<feature type="region of interest" description="Disordered" evidence="8">
    <location>
        <begin position="111"/>
        <end position="142"/>
    </location>
</feature>
<keyword evidence="3" id="KW-0677">Repeat</keyword>
<evidence type="ECO:0000313" key="10">
    <source>
        <dbReference type="EMBL" id="KAF7505369.1"/>
    </source>
</evidence>
<dbReference type="GO" id="GO:0000785">
    <property type="term" value="C:chromatin"/>
    <property type="evidence" value="ECO:0007669"/>
    <property type="project" value="TreeGrafter"/>
</dbReference>
<dbReference type="EMBL" id="JAACFV010000111">
    <property type="protein sequence ID" value="KAF7505369.1"/>
    <property type="molecule type" value="Genomic_DNA"/>
</dbReference>
<gene>
    <name evidence="10" type="ORF">GJ744_000990</name>
</gene>
<evidence type="ECO:0000256" key="2">
    <source>
        <dbReference type="ARBA" id="ARBA00022723"/>
    </source>
</evidence>
<evidence type="ECO:0000256" key="6">
    <source>
        <dbReference type="ARBA" id="ARBA00023242"/>
    </source>
</evidence>
<feature type="region of interest" description="Disordered" evidence="8">
    <location>
        <begin position="1"/>
        <end position="66"/>
    </location>
</feature>
<dbReference type="GO" id="GO:0006351">
    <property type="term" value="P:DNA-templated transcription"/>
    <property type="evidence" value="ECO:0007669"/>
    <property type="project" value="InterPro"/>
</dbReference>
<dbReference type="FunFam" id="3.30.160.60:FF:000576">
    <property type="entry name" value="C2H2 transcription factor (AmdX)"/>
    <property type="match status" value="1"/>
</dbReference>
<dbReference type="Pfam" id="PF00096">
    <property type="entry name" value="zf-C2H2"/>
    <property type="match status" value="2"/>
</dbReference>
<reference evidence="10" key="1">
    <citation type="submission" date="2020-02" db="EMBL/GenBank/DDBJ databases">
        <authorList>
            <person name="Palmer J.M."/>
        </authorList>
    </citation>
    <scope>NUCLEOTIDE SEQUENCE</scope>
    <source>
        <strain evidence="10">EPUS1.4</strain>
        <tissue evidence="10">Thallus</tissue>
    </source>
</reference>
<organism evidence="10 11">
    <name type="scientific">Endocarpon pusillum</name>
    <dbReference type="NCBI Taxonomy" id="364733"/>
    <lineage>
        <taxon>Eukaryota</taxon>
        <taxon>Fungi</taxon>
        <taxon>Dikarya</taxon>
        <taxon>Ascomycota</taxon>
        <taxon>Pezizomycotina</taxon>
        <taxon>Eurotiomycetes</taxon>
        <taxon>Chaetothyriomycetidae</taxon>
        <taxon>Verrucariales</taxon>
        <taxon>Verrucariaceae</taxon>
        <taxon>Endocarpon</taxon>
    </lineage>
</organism>
<feature type="domain" description="C2H2-type" evidence="9">
    <location>
        <begin position="64"/>
        <end position="91"/>
    </location>
</feature>
<evidence type="ECO:0000256" key="1">
    <source>
        <dbReference type="ARBA" id="ARBA00004123"/>
    </source>
</evidence>
<comment type="subcellular location">
    <subcellularLocation>
        <location evidence="1">Nucleus</location>
    </subcellularLocation>
</comment>
<dbReference type="SUPFAM" id="SSF57667">
    <property type="entry name" value="beta-beta-alpha zinc fingers"/>
    <property type="match status" value="1"/>
</dbReference>
<dbReference type="Gene3D" id="3.30.160.60">
    <property type="entry name" value="Classic Zinc Finger"/>
    <property type="match status" value="2"/>
</dbReference>
<keyword evidence="11" id="KW-1185">Reference proteome</keyword>
<dbReference type="Pfam" id="PF04082">
    <property type="entry name" value="Fungal_trans"/>
    <property type="match status" value="1"/>
</dbReference>
<evidence type="ECO:0000256" key="3">
    <source>
        <dbReference type="ARBA" id="ARBA00022737"/>
    </source>
</evidence>
<dbReference type="Proteomes" id="UP000606974">
    <property type="component" value="Unassembled WGS sequence"/>
</dbReference>
<evidence type="ECO:0000256" key="5">
    <source>
        <dbReference type="ARBA" id="ARBA00022833"/>
    </source>
</evidence>
<dbReference type="InterPro" id="IPR007219">
    <property type="entry name" value="XnlR_reg_dom"/>
</dbReference>
<feature type="compositionally biased region" description="Polar residues" evidence="8">
    <location>
        <begin position="23"/>
        <end position="46"/>
    </location>
</feature>
<feature type="domain" description="C2H2-type" evidence="9">
    <location>
        <begin position="92"/>
        <end position="120"/>
    </location>
</feature>
<feature type="region of interest" description="Disordered" evidence="8">
    <location>
        <begin position="949"/>
        <end position="972"/>
    </location>
</feature>
<dbReference type="FunFam" id="3.30.160.60:FF:000065">
    <property type="entry name" value="B-cell CLL/lymphoma 6, member B"/>
    <property type="match status" value="1"/>
</dbReference>
<dbReference type="PROSITE" id="PS00028">
    <property type="entry name" value="ZINC_FINGER_C2H2_1"/>
    <property type="match status" value="2"/>
</dbReference>
<dbReference type="CDD" id="cd12148">
    <property type="entry name" value="fungal_TF_MHR"/>
    <property type="match status" value="1"/>
</dbReference>
<dbReference type="OrthoDB" id="6077919at2759"/>
<dbReference type="GO" id="GO:0000978">
    <property type="term" value="F:RNA polymerase II cis-regulatory region sequence-specific DNA binding"/>
    <property type="evidence" value="ECO:0007669"/>
    <property type="project" value="InterPro"/>
</dbReference>
<feature type="region of interest" description="Disordered" evidence="8">
    <location>
        <begin position="486"/>
        <end position="507"/>
    </location>
</feature>
<dbReference type="GO" id="GO:0008270">
    <property type="term" value="F:zinc ion binding"/>
    <property type="evidence" value="ECO:0007669"/>
    <property type="project" value="UniProtKB-KW"/>
</dbReference>
<dbReference type="PANTHER" id="PTHR40626">
    <property type="entry name" value="MIP31509P"/>
    <property type="match status" value="1"/>
</dbReference>
<keyword evidence="6" id="KW-0539">Nucleus</keyword>
<evidence type="ECO:0000259" key="9">
    <source>
        <dbReference type="PROSITE" id="PS50157"/>
    </source>
</evidence>
<dbReference type="PANTHER" id="PTHR40626:SF13">
    <property type="entry name" value="RESPIRATION FACTOR 2-RELATED"/>
    <property type="match status" value="1"/>
</dbReference>
<dbReference type="AlphaFoldDB" id="A0A8H7AD96"/>
<comment type="caution">
    <text evidence="10">The sequence shown here is derived from an EMBL/GenBank/DDBJ whole genome shotgun (WGS) entry which is preliminary data.</text>
</comment>
<keyword evidence="2" id="KW-0479">Metal-binding</keyword>
<evidence type="ECO:0000256" key="4">
    <source>
        <dbReference type="ARBA" id="ARBA00022771"/>
    </source>
</evidence>
<evidence type="ECO:0000256" key="8">
    <source>
        <dbReference type="SAM" id="MobiDB-lite"/>
    </source>
</evidence>
<protein>
    <recommendedName>
        <fullName evidence="9">C2H2-type domain-containing protein</fullName>
    </recommendedName>
</protein>